<dbReference type="PANTHER" id="PTHR32347:SF23">
    <property type="entry name" value="BLL5650 PROTEIN"/>
    <property type="match status" value="1"/>
</dbReference>
<sequence>MNLSSAPEELQQRILAMSFVLEALSLTREHDSFSRCAAGLCDHAASHFNGQASLGWVSGHYVRLRAVSGMSTPEKGTEMAVTHERAMEETLGAGREICLNRFHGNRDLLSRNHHRLAMAMASESLLSVPVTRPVRDGHETFGVCEPAGSQGSFEIVGVLMICRAEGPFQDQEILAARLLGMNLGSLLDSLYQRERWFGARVARWLGQKLNPGRLLKNPLATFGSLGCLALGAWLCFGTLEYRISAPFLIRARREAVVPALREGYVSKVQVQTGDSVSEGQPLVILDTLDLQIRRQESLADIQRFRDESSKALAENKLGDMEIASARQRQSEAQLESLDYQIRESSFVSPLDGVVLDDMKMSTRIGAPLSRGEEVMRVGALDDLLAELKVREQDFQFVKSGQLVELKFLGQPDRKYGFIVESISPAASQDQEGAFFLLRARVNDAQEKWWRPGMTGRGQISAGSRSPLWIATHRLVDWLALRVWLRTDS</sequence>
<evidence type="ECO:0000313" key="3">
    <source>
        <dbReference type="EMBL" id="PKK89761.1"/>
    </source>
</evidence>
<gene>
    <name evidence="3" type="ORF">CVV64_12595</name>
</gene>
<dbReference type="GO" id="GO:0030313">
    <property type="term" value="C:cell envelope"/>
    <property type="evidence" value="ECO:0007669"/>
    <property type="project" value="UniProtKB-SubCell"/>
</dbReference>
<reference evidence="3 4" key="1">
    <citation type="journal article" date="2017" name="ISME J.">
        <title>Potential for microbial H2 and metal transformations associated with novel bacteria and archaea in deep terrestrial subsurface sediments.</title>
        <authorList>
            <person name="Hernsdorf A.W."/>
            <person name="Amano Y."/>
            <person name="Miyakawa K."/>
            <person name="Ise K."/>
            <person name="Suzuki Y."/>
            <person name="Anantharaman K."/>
            <person name="Probst A."/>
            <person name="Burstein D."/>
            <person name="Thomas B.C."/>
            <person name="Banfield J.F."/>
        </authorList>
    </citation>
    <scope>NUCLEOTIDE SEQUENCE [LARGE SCALE GENOMIC DNA]</scope>
    <source>
        <strain evidence="3">HGW-Wallbacteria-1</strain>
    </source>
</reference>
<dbReference type="AlphaFoldDB" id="A0A2N1PN28"/>
<dbReference type="Gene3D" id="2.40.50.100">
    <property type="match status" value="1"/>
</dbReference>
<protein>
    <submittedName>
        <fullName evidence="3">Uncharacterized protein</fullName>
    </submittedName>
</protein>
<dbReference type="PANTHER" id="PTHR32347">
    <property type="entry name" value="EFFLUX SYSTEM COMPONENT YKNX-RELATED"/>
    <property type="match status" value="1"/>
</dbReference>
<comment type="subcellular location">
    <subcellularLocation>
        <location evidence="1">Cell envelope</location>
    </subcellularLocation>
</comment>
<evidence type="ECO:0000256" key="2">
    <source>
        <dbReference type="ARBA" id="ARBA00023054"/>
    </source>
</evidence>
<dbReference type="EMBL" id="PGXC01000012">
    <property type="protein sequence ID" value="PKK89761.1"/>
    <property type="molecule type" value="Genomic_DNA"/>
</dbReference>
<organism evidence="3 4">
    <name type="scientific">Candidatus Wallbacteria bacterium HGW-Wallbacteria-1</name>
    <dbReference type="NCBI Taxonomy" id="2013854"/>
    <lineage>
        <taxon>Bacteria</taxon>
        <taxon>Candidatus Walliibacteriota</taxon>
    </lineage>
</organism>
<dbReference type="Gene3D" id="2.40.30.170">
    <property type="match status" value="1"/>
</dbReference>
<evidence type="ECO:0000313" key="4">
    <source>
        <dbReference type="Proteomes" id="UP000233256"/>
    </source>
</evidence>
<accession>A0A2N1PN28</accession>
<dbReference type="SUPFAM" id="SSF111369">
    <property type="entry name" value="HlyD-like secretion proteins"/>
    <property type="match status" value="1"/>
</dbReference>
<comment type="caution">
    <text evidence="3">The sequence shown here is derived from an EMBL/GenBank/DDBJ whole genome shotgun (WGS) entry which is preliminary data.</text>
</comment>
<proteinExistence type="predicted"/>
<name>A0A2N1PN28_9BACT</name>
<evidence type="ECO:0000256" key="1">
    <source>
        <dbReference type="ARBA" id="ARBA00004196"/>
    </source>
</evidence>
<keyword evidence="2" id="KW-0175">Coiled coil</keyword>
<dbReference type="InterPro" id="IPR050465">
    <property type="entry name" value="UPF0194_transport"/>
</dbReference>
<dbReference type="Proteomes" id="UP000233256">
    <property type="component" value="Unassembled WGS sequence"/>
</dbReference>